<protein>
    <submittedName>
        <fullName evidence="1">Uncharacterized protein</fullName>
    </submittedName>
</protein>
<organism evidence="1 2">
    <name type="scientific">Streptosporangium canum</name>
    <dbReference type="NCBI Taxonomy" id="324952"/>
    <lineage>
        <taxon>Bacteria</taxon>
        <taxon>Bacillati</taxon>
        <taxon>Actinomycetota</taxon>
        <taxon>Actinomycetes</taxon>
        <taxon>Streptosporangiales</taxon>
        <taxon>Streptosporangiaceae</taxon>
        <taxon>Streptosporangium</taxon>
    </lineage>
</organism>
<dbReference type="Proteomes" id="UP000199111">
    <property type="component" value="Unassembled WGS sequence"/>
</dbReference>
<name>A0A1I3YFR4_9ACTN</name>
<dbReference type="GeneID" id="96301111"/>
<dbReference type="AlphaFoldDB" id="A0A1I3YFR4"/>
<proteinExistence type="predicted"/>
<gene>
    <name evidence="1" type="ORF">SAMN05216275_1224</name>
</gene>
<evidence type="ECO:0000313" key="2">
    <source>
        <dbReference type="Proteomes" id="UP000199111"/>
    </source>
</evidence>
<evidence type="ECO:0000313" key="1">
    <source>
        <dbReference type="EMBL" id="SFK30694.1"/>
    </source>
</evidence>
<dbReference type="EMBL" id="FOQY01000022">
    <property type="protein sequence ID" value="SFK30694.1"/>
    <property type="molecule type" value="Genomic_DNA"/>
</dbReference>
<sequence length="161" mass="19055">MGELIAYLLEEVHDDPGRWMVVDGAVINHKEMAPWEQEWGRYEDWIEVGPNALVCDTPRDITAHVRLELWSDQPPAPKSAWDRSWTGEIFFRSGKIQLRGFYNGEWGVHEVFDLGHRDATWLVRAQHKTLENDRETDFPRDIYRADIYKFQFWRPILQQGS</sequence>
<keyword evidence="2" id="KW-1185">Reference proteome</keyword>
<dbReference type="RefSeq" id="WP_093889773.1">
    <property type="nucleotide sequence ID" value="NZ_FOQY01000022.1"/>
</dbReference>
<reference evidence="2" key="1">
    <citation type="submission" date="2016-10" db="EMBL/GenBank/DDBJ databases">
        <authorList>
            <person name="Varghese N."/>
            <person name="Submissions S."/>
        </authorList>
    </citation>
    <scope>NUCLEOTIDE SEQUENCE [LARGE SCALE GENOMIC DNA]</scope>
    <source>
        <strain evidence="2">CGMCC 4.2126</strain>
    </source>
</reference>
<accession>A0A1I3YFR4</accession>